<gene>
    <name evidence="13" type="ORF">GSOID_T00020072001</name>
</gene>
<dbReference type="PROSITE" id="PS01186">
    <property type="entry name" value="EGF_2"/>
    <property type="match status" value="2"/>
</dbReference>
<feature type="transmembrane region" description="Helical" evidence="11">
    <location>
        <begin position="1245"/>
        <end position="1266"/>
    </location>
</feature>
<dbReference type="Gene3D" id="2.10.25.10">
    <property type="entry name" value="Laminin"/>
    <property type="match status" value="5"/>
</dbReference>
<evidence type="ECO:0000256" key="1">
    <source>
        <dbReference type="ARBA" id="ARBA00004141"/>
    </source>
</evidence>
<dbReference type="InterPro" id="IPR018097">
    <property type="entry name" value="EGF_Ca-bd_CS"/>
</dbReference>
<evidence type="ECO:0000256" key="10">
    <source>
        <dbReference type="PROSITE-ProRule" id="PRU00076"/>
    </source>
</evidence>
<protein>
    <recommendedName>
        <fullName evidence="12">EGF-like domain-containing protein</fullName>
    </recommendedName>
</protein>
<feature type="non-terminal residue" evidence="13">
    <location>
        <position position="2040"/>
    </location>
</feature>
<dbReference type="InterPro" id="IPR000152">
    <property type="entry name" value="EGF-type_Asp/Asn_hydroxyl_site"/>
</dbReference>
<dbReference type="SUPFAM" id="SSF57196">
    <property type="entry name" value="EGF/Laminin"/>
    <property type="match status" value="2"/>
</dbReference>
<accession>E4YVL7</accession>
<dbReference type="InterPro" id="IPR049883">
    <property type="entry name" value="NOTCH1_EGF-like"/>
</dbReference>
<keyword evidence="4 11" id="KW-0812">Transmembrane</keyword>
<dbReference type="PROSITE" id="PS01187">
    <property type="entry name" value="EGF_CA"/>
    <property type="match status" value="3"/>
</dbReference>
<dbReference type="SUPFAM" id="SSF57184">
    <property type="entry name" value="Growth factor receptor domain"/>
    <property type="match status" value="1"/>
</dbReference>
<feature type="transmembrane region" description="Helical" evidence="11">
    <location>
        <begin position="1801"/>
        <end position="1824"/>
    </location>
</feature>
<feature type="transmembrane region" description="Helical" evidence="11">
    <location>
        <begin position="1566"/>
        <end position="1588"/>
    </location>
</feature>
<evidence type="ECO:0000256" key="6">
    <source>
        <dbReference type="ARBA" id="ARBA00022737"/>
    </source>
</evidence>
<keyword evidence="7 11" id="KW-1133">Transmembrane helix</keyword>
<proteinExistence type="inferred from homology"/>
<dbReference type="Pfam" id="PF20519">
    <property type="entry name" value="Polycystin_dom"/>
    <property type="match status" value="1"/>
</dbReference>
<keyword evidence="3 10" id="KW-0245">EGF-like domain</keyword>
<evidence type="ECO:0000256" key="7">
    <source>
        <dbReference type="ARBA" id="ARBA00022989"/>
    </source>
</evidence>
<comment type="subcellular location">
    <subcellularLocation>
        <location evidence="1">Membrane</location>
        <topology evidence="1">Multi-pass membrane protein</topology>
    </subcellularLocation>
</comment>
<organism evidence="13">
    <name type="scientific">Oikopleura dioica</name>
    <name type="common">Tunicate</name>
    <dbReference type="NCBI Taxonomy" id="34765"/>
    <lineage>
        <taxon>Eukaryota</taxon>
        <taxon>Metazoa</taxon>
        <taxon>Chordata</taxon>
        <taxon>Tunicata</taxon>
        <taxon>Appendicularia</taxon>
        <taxon>Copelata</taxon>
        <taxon>Oikopleuridae</taxon>
        <taxon>Oikopleura</taxon>
    </lineage>
</organism>
<evidence type="ECO:0000256" key="3">
    <source>
        <dbReference type="ARBA" id="ARBA00022536"/>
    </source>
</evidence>
<dbReference type="InterPro" id="IPR052235">
    <property type="entry name" value="Nephronectin_domain"/>
</dbReference>
<dbReference type="CDD" id="cd00054">
    <property type="entry name" value="EGF_CA"/>
    <property type="match status" value="5"/>
</dbReference>
<feature type="transmembrane region" description="Helical" evidence="11">
    <location>
        <begin position="1456"/>
        <end position="1478"/>
    </location>
</feature>
<feature type="transmembrane region" description="Helical" evidence="11">
    <location>
        <begin position="1490"/>
        <end position="1514"/>
    </location>
</feature>
<feature type="transmembrane region" description="Helical" evidence="11">
    <location>
        <begin position="1831"/>
        <end position="1852"/>
    </location>
</feature>
<dbReference type="InterPro" id="IPR001881">
    <property type="entry name" value="EGF-like_Ca-bd_dom"/>
</dbReference>
<feature type="domain" description="EGF-like" evidence="12">
    <location>
        <begin position="701"/>
        <end position="738"/>
    </location>
</feature>
<feature type="transmembrane region" description="Helical" evidence="11">
    <location>
        <begin position="1990"/>
        <end position="2011"/>
    </location>
</feature>
<dbReference type="PROSITE" id="PS00022">
    <property type="entry name" value="EGF_1"/>
    <property type="match status" value="1"/>
</dbReference>
<keyword evidence="9 10" id="KW-1015">Disulfide bond</keyword>
<keyword evidence="6" id="KW-0677">Repeat</keyword>
<evidence type="ECO:0000256" key="2">
    <source>
        <dbReference type="ARBA" id="ARBA00007200"/>
    </source>
</evidence>
<dbReference type="InterPro" id="IPR009030">
    <property type="entry name" value="Growth_fac_rcpt_cys_sf"/>
</dbReference>
<sequence>MNLQVRNYKARWPRVRLRVRLDFYLQARSLINLYEEEPFYSEIHEVVDLSEQELSIDSDNNDIILIPLNKTILFKSYGALTDYHVLVHIEDQPQLSVAIVRQTFMPMLETGQYSRYTSSFKTSSFGSSFSNGQPFLFSVSNTTSLMTNNVILSLEEPELKITRENYTYGWLKTENNEPDACDAFINFKKPVNFFGFELKLEEADNVEELYECRIYSEVIWQYYEGSNYHFEELFNQQNQNLFRKFWSDLDCYHFETMDNYELGLMSLENFQLINESDPDLLAILNNVKPVYFSKQVVGRDISACFQFCNSLYRCEGFLVMWTKSTTGSLTPTTCYFVDAWGEKIHLMYLRFKKIKNARRLDPQGLLRLVERDGYETCYGASDFPSLIGPFQAGDSTEKDLEACSGNENKVTIIDESGTIPSLDNLEGEIEATTTTFKMSVEVFCASISTESTLVQLNGDPGFYKFSISTRNNHIYVMISDPKNYSQFFTNKVELVTGLCLDEWITFSLYVRQFVENPLLLHYTVTKNDVEIYASDKYAMPSANPGIFYAYVGPTSEEGSTYSESTSEPLSGFLVRNFFYITYDDLFCWPAVANQGYRSMAWNLGSIESVECNSGGNIFKMIDFANEEKCYPLNENSVDSLVPNEDDDEKREINIFVCDRNECQNQNICGESAECQNTEGSYFCICAAGYLLNITSEPVCDDIDECSSNSTCSEQSDCINLIGSYECACKTGFEGFNCNGAECADGDHCTDIDECENFCFSEHTNCTNTPGSYLCSCATGFYLHEGECLDVNECVSTSICPEFSYCRNTVGSYLCDCQKGFAKEASGDCDDIDECLASSLCEYDCLNTVGGYMCVCPVGTEAGQSGECTRTEKEVVMNESSQMTKKIMSEMVDNEMSRVVNSIDYAMTKMVDQPEKVTKALAETAAALTKTIRSMVAPKLPEDDLYLDLIFGHMFEITMSKSENMLNAINKMSEFLAFGNAHGKSDEFFKVVVGQVGNLTLPNLEVFHLKRTRLSSGFMRVSQINANPFIHSLNDLSLDPFVFLLEGAPSEILLSVKKESNSHNFAKTIKKNSAEVFRFELEEKGDVLIFLQPQSLDSFQVYLNFWRAPNPDTDEFIEKVFLPDWDGVSEITSIECKKDCEGNPFGFHLREEFLDLCFVNDHCSIFLRIENWNAPQLSLQISVFSSSCLVDQNSRWERKNCRLTAASTDTEVFCRCENLTEKAMITTRSNAVLTRENYSSETFDIISTWTVSMVPLIIFFIWAAMLIQARFNDRLKLNQLRLRPVRSLSGGANKRWYILTLETRFSLKTAPSEINLLFHSTDWIGNELSESVTVGEGLFNGGKFCFLVRLELGLTVNNVEIEADVTAESGLAFYLDKVEIREIICEIADLPKIFKVEKYSSVKIAFYFDGALTTANNSLKILNHKRLPSAPSFQDLLVDHFLYENLWTTPCFLKRTLSLFLTLLICWLAVHCAIGYQSLPVFDRELLATSVFVSVMLDIFVVPLLKSYVFAAFIYKLDFPLIVVFTGLKKEYLGDPSYSKIFKSTTSSLDASKALKRTKQRRDILKTFFKFAKLGFIAGSLLGLTSSIVPPDKFFIDSNIRNALEPGLDNVLSMKDIWTFLKQETIMFIHPEKHSVNGEKMAVENLKFASDLVNFRLGPATLKQFRSSCGIFEMGWNEKKSNETRVIEKMKLSPLNSPWLSEKASLLSSDIKLKSPVRVDGCEYLTVLGTSKMSGKFILRELKKHKWMDSETSLLIFEQSFLQAHSNAFVQLRVIFEIVDGGGVVSSLTIRQLRKVDLSDNVVAFSLALFCVFLVAQLVFCLKLLFKRQCSFYVFFHVIIMFLDLSIVSLFFYRSELLRLAMDRFTMNPKGTPEFGLLFLVQYHFNSLVSVSLFLHTLYLIHIFSTLNIVSSYKTVIKSLRKTLSPFMLSLLPVQFGLASIIYLIFQNYSPMYKSIVETFMVIIWQGYLRPSDMREEVQRLPGDLAPLAKLIYLFLNFSMLFLVINIIITIICDENSRVRKIEQKFDWLPFTTYWTKKQAT</sequence>
<evidence type="ECO:0000313" key="13">
    <source>
        <dbReference type="EMBL" id="CBY39502.1"/>
    </source>
</evidence>
<dbReference type="Proteomes" id="UP000011014">
    <property type="component" value="Unassembled WGS sequence"/>
</dbReference>
<feature type="domain" description="EGF-like" evidence="12">
    <location>
        <begin position="658"/>
        <end position="700"/>
    </location>
</feature>
<feature type="domain" description="EGF-like" evidence="12">
    <location>
        <begin position="789"/>
        <end position="829"/>
    </location>
</feature>
<dbReference type="InterPro" id="IPR046791">
    <property type="entry name" value="Polycystin_dom"/>
</dbReference>
<evidence type="ECO:0000256" key="9">
    <source>
        <dbReference type="ARBA" id="ARBA00023157"/>
    </source>
</evidence>
<evidence type="ECO:0000256" key="5">
    <source>
        <dbReference type="ARBA" id="ARBA00022729"/>
    </source>
</evidence>
<evidence type="ECO:0000256" key="4">
    <source>
        <dbReference type="ARBA" id="ARBA00022692"/>
    </source>
</evidence>
<dbReference type="GO" id="GO:0005509">
    <property type="term" value="F:calcium ion binding"/>
    <property type="evidence" value="ECO:0007669"/>
    <property type="project" value="InterPro"/>
</dbReference>
<name>E4YVL7_OIKDI</name>
<keyword evidence="5" id="KW-0732">Signal</keyword>
<feature type="transmembrane region" description="Helical" evidence="11">
    <location>
        <begin position="1923"/>
        <end position="1945"/>
    </location>
</feature>
<keyword evidence="8 11" id="KW-0472">Membrane</keyword>
<comment type="similarity">
    <text evidence="2">Belongs to the polycystin family.</text>
</comment>
<dbReference type="PROSITE" id="PS50026">
    <property type="entry name" value="EGF_3"/>
    <property type="match status" value="4"/>
</dbReference>
<dbReference type="GO" id="GO:0016020">
    <property type="term" value="C:membrane"/>
    <property type="evidence" value="ECO:0007669"/>
    <property type="project" value="UniProtKB-SubCell"/>
</dbReference>
<dbReference type="SMART" id="SM00179">
    <property type="entry name" value="EGF_CA"/>
    <property type="match status" value="5"/>
</dbReference>
<feature type="disulfide bond" evidence="10">
    <location>
        <begin position="728"/>
        <end position="737"/>
    </location>
</feature>
<dbReference type="EMBL" id="FN655555">
    <property type="protein sequence ID" value="CBY39502.1"/>
    <property type="molecule type" value="Genomic_DNA"/>
</dbReference>
<dbReference type="Pfam" id="PF07645">
    <property type="entry name" value="EGF_CA"/>
    <property type="match status" value="5"/>
</dbReference>
<evidence type="ECO:0000256" key="8">
    <source>
        <dbReference type="ARBA" id="ARBA00023136"/>
    </source>
</evidence>
<evidence type="ECO:0000256" key="11">
    <source>
        <dbReference type="SAM" id="Phobius"/>
    </source>
</evidence>
<comment type="caution">
    <text evidence="10">Lacks conserved residue(s) required for the propagation of feature annotation.</text>
</comment>
<feature type="transmembrane region" description="Helical" evidence="11">
    <location>
        <begin position="1882"/>
        <end position="1903"/>
    </location>
</feature>
<dbReference type="SMART" id="SM00181">
    <property type="entry name" value="EGF"/>
    <property type="match status" value="5"/>
</dbReference>
<reference evidence="13" key="1">
    <citation type="journal article" date="2010" name="Science">
        <title>Plasticity of animal genome architecture unmasked by rapid evolution of a pelagic tunicate.</title>
        <authorList>
            <person name="Denoeud F."/>
            <person name="Henriet S."/>
            <person name="Mungpakdee S."/>
            <person name="Aury J.M."/>
            <person name="Da Silva C."/>
            <person name="Brinkmann H."/>
            <person name="Mikhaleva J."/>
            <person name="Olsen L.C."/>
            <person name="Jubin C."/>
            <person name="Canestro C."/>
            <person name="Bouquet J.M."/>
            <person name="Danks G."/>
            <person name="Poulain J."/>
            <person name="Campsteijn C."/>
            <person name="Adamski M."/>
            <person name="Cross I."/>
            <person name="Yadetie F."/>
            <person name="Muffato M."/>
            <person name="Louis A."/>
            <person name="Butcher S."/>
            <person name="Tsagkogeorga G."/>
            <person name="Konrad A."/>
            <person name="Singh S."/>
            <person name="Jensen M.F."/>
            <person name="Cong E.H."/>
            <person name="Eikeseth-Otteraa H."/>
            <person name="Noel B."/>
            <person name="Anthouard V."/>
            <person name="Porcel B.M."/>
            <person name="Kachouri-Lafond R."/>
            <person name="Nishino A."/>
            <person name="Ugolini M."/>
            <person name="Chourrout P."/>
            <person name="Nishida H."/>
            <person name="Aasland R."/>
            <person name="Huzurbazar S."/>
            <person name="Westhof E."/>
            <person name="Delsuc F."/>
            <person name="Lehrach H."/>
            <person name="Reinhardt R."/>
            <person name="Weissenbach J."/>
            <person name="Roy S.W."/>
            <person name="Artiguenave F."/>
            <person name="Postlethwait J.H."/>
            <person name="Manak J.R."/>
            <person name="Thompson E.M."/>
            <person name="Jaillon O."/>
            <person name="Du Pasquier L."/>
            <person name="Boudinot P."/>
            <person name="Liberles D.A."/>
            <person name="Volff J.N."/>
            <person name="Philippe H."/>
            <person name="Lenhard B."/>
            <person name="Roest Crollius H."/>
            <person name="Wincker P."/>
            <person name="Chourrout D."/>
        </authorList>
    </citation>
    <scope>NUCLEOTIDE SEQUENCE [LARGE SCALE GENOMIC DNA]</scope>
</reference>
<dbReference type="PANTHER" id="PTHR24050">
    <property type="entry name" value="PA14 DOMAIN-CONTAINING PROTEIN"/>
    <property type="match status" value="1"/>
</dbReference>
<dbReference type="PANTHER" id="PTHR24050:SF26">
    <property type="entry name" value="FIBULIN-5"/>
    <property type="match status" value="1"/>
</dbReference>
<dbReference type="PROSITE" id="PS00010">
    <property type="entry name" value="ASX_HYDROXYL"/>
    <property type="match status" value="5"/>
</dbReference>
<evidence type="ECO:0000259" key="12">
    <source>
        <dbReference type="PROSITE" id="PS50026"/>
    </source>
</evidence>
<dbReference type="InterPro" id="IPR000742">
    <property type="entry name" value="EGF"/>
</dbReference>
<feature type="domain" description="EGF-like" evidence="12">
    <location>
        <begin position="750"/>
        <end position="786"/>
    </location>
</feature>